<evidence type="ECO:0000256" key="20">
    <source>
        <dbReference type="PIRNR" id="PIRNR028840"/>
    </source>
</evidence>
<keyword evidence="9 20" id="KW-0808">Transferase</keyword>
<evidence type="ECO:0000256" key="9">
    <source>
        <dbReference type="ARBA" id="ARBA00022679"/>
    </source>
</evidence>
<dbReference type="InterPro" id="IPR015222">
    <property type="entry name" value="Tam41"/>
</dbReference>
<keyword evidence="11 20" id="KW-0999">Mitochondrion inner membrane</keyword>
<accession>A0A8R1HFS8</accession>
<reference evidence="21" key="2">
    <citation type="submission" date="2022-06" db="UniProtKB">
        <authorList>
            <consortium name="EnsemblMetazoa"/>
        </authorList>
    </citation>
    <scope>IDENTIFICATION</scope>
    <source>
        <strain evidence="21">DF5081</strain>
    </source>
</reference>
<evidence type="ECO:0000256" key="19">
    <source>
        <dbReference type="ARBA" id="ARBA00031502"/>
    </source>
</evidence>
<reference evidence="22" key="1">
    <citation type="submission" date="2010-08" db="EMBL/GenBank/DDBJ databases">
        <authorList>
            <consortium name="Caenorhabditis japonica Sequencing Consortium"/>
            <person name="Wilson R.K."/>
        </authorList>
    </citation>
    <scope>NUCLEOTIDE SEQUENCE [LARGE SCALE GENOMIC DNA]</scope>
    <source>
        <strain evidence="22">DF5081</strain>
    </source>
</reference>
<sequence>MDEYRELISVLPLDTIKYAFAYGSGAIQQQNEKKSDKMVDFVVVTSDAKQFHRENLLRNPQHYSLLRLLGPKMLAKIQTDFAARVYYNTHVTVKKRNIKYGVISFDDAKQDLLDWRWIYIAGRLHKPVLDVIKPEIKPQTTQKTTDGPNYSEIFDLVTENRRSALHSALLLLPESFSLKQLFHAIVGLSYTGDFRMIVGEDRSKIQKIVEGNYEHLLKVYQPLMNDDARLSVMTPAKVIQDGSTGAIYHRLNLLPSEVLNRIQKNMNRAQKRQRDAEEVIFSLSHRHDVAATVQTAIGSIIRPVSYRQTAKNAFSAGVTRSIVYSMAKMSKFLKSK</sequence>
<evidence type="ECO:0000256" key="3">
    <source>
        <dbReference type="ARBA" id="ARBA00005119"/>
    </source>
</evidence>
<keyword evidence="22" id="KW-1185">Reference proteome</keyword>
<dbReference type="Proteomes" id="UP000005237">
    <property type="component" value="Unassembled WGS sequence"/>
</dbReference>
<evidence type="ECO:0000256" key="5">
    <source>
        <dbReference type="ARBA" id="ARBA00005458"/>
    </source>
</evidence>
<dbReference type="EC" id="2.7.7.41" evidence="6 20"/>
<proteinExistence type="inferred from homology"/>
<evidence type="ECO:0000256" key="8">
    <source>
        <dbReference type="ARBA" id="ARBA00022516"/>
    </source>
</evidence>
<evidence type="ECO:0000313" key="22">
    <source>
        <dbReference type="Proteomes" id="UP000005237"/>
    </source>
</evidence>
<evidence type="ECO:0000256" key="13">
    <source>
        <dbReference type="ARBA" id="ARBA00023098"/>
    </source>
</evidence>
<organism evidence="21 22">
    <name type="scientific">Caenorhabditis japonica</name>
    <dbReference type="NCBI Taxonomy" id="281687"/>
    <lineage>
        <taxon>Eukaryota</taxon>
        <taxon>Metazoa</taxon>
        <taxon>Ecdysozoa</taxon>
        <taxon>Nematoda</taxon>
        <taxon>Chromadorea</taxon>
        <taxon>Rhabditida</taxon>
        <taxon>Rhabditina</taxon>
        <taxon>Rhabditomorpha</taxon>
        <taxon>Rhabditoidea</taxon>
        <taxon>Rhabditidae</taxon>
        <taxon>Peloderinae</taxon>
        <taxon>Caenorhabditis</taxon>
    </lineage>
</organism>
<comment type="pathway">
    <text evidence="4">Lipid metabolism.</text>
</comment>
<comment type="similarity">
    <text evidence="5 20">Belongs to the TAM41 family.</text>
</comment>
<keyword evidence="17 20" id="KW-1208">Phospholipid metabolism</keyword>
<evidence type="ECO:0000256" key="6">
    <source>
        <dbReference type="ARBA" id="ARBA00012487"/>
    </source>
</evidence>
<dbReference type="PANTHER" id="PTHR13619">
    <property type="entry name" value="PHOSPHATIDATE CYTIDYLYLTRANSFERASE, MITOCHONDRIAL"/>
    <property type="match status" value="1"/>
</dbReference>
<keyword evidence="10 20" id="KW-0548">Nucleotidyltransferase</keyword>
<evidence type="ECO:0000256" key="18">
    <source>
        <dbReference type="ARBA" id="ARBA00029893"/>
    </source>
</evidence>
<name>A0A8R1HFS8_CAEJA</name>
<dbReference type="AlphaFoldDB" id="A0A8R1HFS8"/>
<keyword evidence="13 20" id="KW-0443">Lipid metabolism</keyword>
<keyword evidence="8 20" id="KW-0444">Lipid biosynthesis</keyword>
<dbReference type="EnsemblMetazoa" id="CJA00115a.1">
    <property type="protein sequence ID" value="CJA00115a.1"/>
    <property type="gene ID" value="WBGene00119319"/>
</dbReference>
<dbReference type="GO" id="GO:0016024">
    <property type="term" value="P:CDP-diacylglycerol biosynthetic process"/>
    <property type="evidence" value="ECO:0007669"/>
    <property type="project" value="UniProtKB-UniRule"/>
</dbReference>
<comment type="function">
    <text evidence="20">Catalyzes the conversion of phosphatidic acid (PA) to CDP-diacylglycerol (CDP-DAG), an essential intermediate in the synthesis of phosphatidylglycerol, cardiolipin and phosphatidylinositol.</text>
</comment>
<protein>
    <recommendedName>
        <fullName evidence="7 20">Phosphatidate cytidylyltransferase, mitochondrial</fullName>
        <ecNumber evidence="6 20">2.7.7.41</ecNumber>
    </recommendedName>
    <alternativeName>
        <fullName evidence="18 20">CDP-diacylglycerol synthase</fullName>
    </alternativeName>
    <alternativeName>
        <fullName evidence="19 20">Mitochondrial translocator assembly and maintenance protein 41 homolog</fullName>
    </alternativeName>
</protein>
<dbReference type="PANTHER" id="PTHR13619:SF0">
    <property type="entry name" value="PHOSPHATIDATE CYTIDYLYLTRANSFERASE, MITOCHONDRIAL"/>
    <property type="match status" value="1"/>
</dbReference>
<dbReference type="GO" id="GO:0004605">
    <property type="term" value="F:phosphatidate cytidylyltransferase activity"/>
    <property type="evidence" value="ECO:0007669"/>
    <property type="project" value="UniProtKB-UniRule"/>
</dbReference>
<evidence type="ECO:0000256" key="11">
    <source>
        <dbReference type="ARBA" id="ARBA00022792"/>
    </source>
</evidence>
<keyword evidence="14 20" id="KW-0496">Mitochondrion</keyword>
<evidence type="ECO:0000256" key="12">
    <source>
        <dbReference type="ARBA" id="ARBA00022842"/>
    </source>
</evidence>
<keyword evidence="12 20" id="KW-0460">Magnesium</keyword>
<keyword evidence="15 20" id="KW-0472">Membrane</keyword>
<comment type="cofactor">
    <cofactor evidence="1 20">
        <name>Mg(2+)</name>
        <dbReference type="ChEBI" id="CHEBI:18420"/>
    </cofactor>
</comment>
<evidence type="ECO:0000256" key="4">
    <source>
        <dbReference type="ARBA" id="ARBA00005189"/>
    </source>
</evidence>
<dbReference type="Pfam" id="PF09139">
    <property type="entry name" value="Tam41_Mmp37"/>
    <property type="match status" value="1"/>
</dbReference>
<evidence type="ECO:0000256" key="2">
    <source>
        <dbReference type="ARBA" id="ARBA00004443"/>
    </source>
</evidence>
<evidence type="ECO:0000256" key="14">
    <source>
        <dbReference type="ARBA" id="ARBA00023128"/>
    </source>
</evidence>
<dbReference type="GO" id="GO:0005743">
    <property type="term" value="C:mitochondrial inner membrane"/>
    <property type="evidence" value="ECO:0007669"/>
    <property type="project" value="UniProtKB-SubCell"/>
</dbReference>
<evidence type="ECO:0000256" key="10">
    <source>
        <dbReference type="ARBA" id="ARBA00022695"/>
    </source>
</evidence>
<dbReference type="PIRSF" id="PIRSF028840">
    <property type="entry name" value="Mmp37"/>
    <property type="match status" value="1"/>
</dbReference>
<evidence type="ECO:0000313" key="21">
    <source>
        <dbReference type="EnsemblMetazoa" id="CJA00115a.1"/>
    </source>
</evidence>
<dbReference type="GO" id="GO:0032049">
    <property type="term" value="P:cardiolipin biosynthetic process"/>
    <property type="evidence" value="ECO:0007669"/>
    <property type="project" value="UniProtKB-UniRule"/>
</dbReference>
<evidence type="ECO:0000256" key="1">
    <source>
        <dbReference type="ARBA" id="ARBA00001946"/>
    </source>
</evidence>
<evidence type="ECO:0000256" key="17">
    <source>
        <dbReference type="ARBA" id="ARBA00023264"/>
    </source>
</evidence>
<comment type="pathway">
    <text evidence="3 20">Phospholipid metabolism; CDP-diacylglycerol biosynthesis; CDP-diacylglycerol from sn-glycerol 3-phosphate: step 3/3.</text>
</comment>
<comment type="subcellular location">
    <subcellularLocation>
        <location evidence="2 20">Mitochondrion inner membrane</location>
        <topology evidence="2 20">Peripheral membrane protein</topology>
        <orientation evidence="2 20">Matrix side</orientation>
    </subcellularLocation>
</comment>
<keyword evidence="16 20" id="KW-0594">Phospholipid biosynthesis</keyword>
<evidence type="ECO:0000256" key="7">
    <source>
        <dbReference type="ARBA" id="ARBA00018337"/>
    </source>
</evidence>
<comment type="catalytic activity">
    <reaction evidence="20">
        <text>a 1,2-diacyl-sn-glycero-3-phosphate + CTP + H(+) = a CDP-1,2-diacyl-sn-glycerol + diphosphate</text>
        <dbReference type="Rhea" id="RHEA:16229"/>
        <dbReference type="ChEBI" id="CHEBI:15378"/>
        <dbReference type="ChEBI" id="CHEBI:33019"/>
        <dbReference type="ChEBI" id="CHEBI:37563"/>
        <dbReference type="ChEBI" id="CHEBI:58332"/>
        <dbReference type="ChEBI" id="CHEBI:58608"/>
        <dbReference type="EC" id="2.7.7.41"/>
    </reaction>
</comment>
<evidence type="ECO:0000256" key="16">
    <source>
        <dbReference type="ARBA" id="ARBA00023209"/>
    </source>
</evidence>
<evidence type="ECO:0000256" key="15">
    <source>
        <dbReference type="ARBA" id="ARBA00023136"/>
    </source>
</evidence>